<dbReference type="Gene3D" id="2.60.110.10">
    <property type="entry name" value="Thaumatin"/>
    <property type="match status" value="1"/>
</dbReference>
<dbReference type="SUPFAM" id="SSF49870">
    <property type="entry name" value="Osmotin, thaumatin-like protein"/>
    <property type="match status" value="1"/>
</dbReference>
<protein>
    <recommendedName>
        <fullName evidence="3">Thaumatin-like protein</fullName>
    </recommendedName>
</protein>
<dbReference type="InterPro" id="IPR001938">
    <property type="entry name" value="Thaumatin"/>
</dbReference>
<dbReference type="InterPro" id="IPR037176">
    <property type="entry name" value="Osmotin/thaumatin-like_sf"/>
</dbReference>
<dbReference type="PROSITE" id="PS51367">
    <property type="entry name" value="THAUMATIN_2"/>
    <property type="match status" value="1"/>
</dbReference>
<reference evidence="1 2" key="2">
    <citation type="submission" date="2020-07" db="EMBL/GenBank/DDBJ databases">
        <title>Genome assembly of wild tea tree DASZ reveals pedigree and selection history of tea varieties.</title>
        <authorList>
            <person name="Zhang W."/>
        </authorList>
    </citation>
    <scope>NUCLEOTIDE SEQUENCE [LARGE SCALE GENOMIC DNA]</scope>
    <source>
        <strain evidence="2">cv. G240</strain>
        <tissue evidence="1">Leaf</tissue>
    </source>
</reference>
<evidence type="ECO:0000313" key="2">
    <source>
        <dbReference type="Proteomes" id="UP000593564"/>
    </source>
</evidence>
<reference evidence="2" key="1">
    <citation type="journal article" date="2020" name="Nat. Commun.">
        <title>Genome assembly of wild tea tree DASZ reveals pedigree and selection history of tea varieties.</title>
        <authorList>
            <person name="Zhang W."/>
            <person name="Zhang Y."/>
            <person name="Qiu H."/>
            <person name="Guo Y."/>
            <person name="Wan H."/>
            <person name="Zhang X."/>
            <person name="Scossa F."/>
            <person name="Alseekh S."/>
            <person name="Zhang Q."/>
            <person name="Wang P."/>
            <person name="Xu L."/>
            <person name="Schmidt M.H."/>
            <person name="Jia X."/>
            <person name="Li D."/>
            <person name="Zhu A."/>
            <person name="Guo F."/>
            <person name="Chen W."/>
            <person name="Ni D."/>
            <person name="Usadel B."/>
            <person name="Fernie A.R."/>
            <person name="Wen W."/>
        </authorList>
    </citation>
    <scope>NUCLEOTIDE SEQUENCE [LARGE SCALE GENOMIC DNA]</scope>
    <source>
        <strain evidence="2">cv. G240</strain>
    </source>
</reference>
<evidence type="ECO:0000313" key="1">
    <source>
        <dbReference type="EMBL" id="KAF5953742.1"/>
    </source>
</evidence>
<dbReference type="SMART" id="SM00205">
    <property type="entry name" value="THN"/>
    <property type="match status" value="1"/>
</dbReference>
<dbReference type="PANTHER" id="PTHR31048">
    <property type="entry name" value="OS03G0233200 PROTEIN"/>
    <property type="match status" value="1"/>
</dbReference>
<accession>A0A7J7HLH7</accession>
<dbReference type="AlphaFoldDB" id="A0A7J7HLH7"/>
<dbReference type="InterPro" id="IPR017949">
    <property type="entry name" value="Thaumatin_CS"/>
</dbReference>
<evidence type="ECO:0008006" key="3">
    <source>
        <dbReference type="Google" id="ProtNLM"/>
    </source>
</evidence>
<organism evidence="1 2">
    <name type="scientific">Camellia sinensis</name>
    <name type="common">Tea plant</name>
    <name type="synonym">Thea sinensis</name>
    <dbReference type="NCBI Taxonomy" id="4442"/>
    <lineage>
        <taxon>Eukaryota</taxon>
        <taxon>Viridiplantae</taxon>
        <taxon>Streptophyta</taxon>
        <taxon>Embryophyta</taxon>
        <taxon>Tracheophyta</taxon>
        <taxon>Spermatophyta</taxon>
        <taxon>Magnoliopsida</taxon>
        <taxon>eudicotyledons</taxon>
        <taxon>Gunneridae</taxon>
        <taxon>Pentapetalae</taxon>
        <taxon>asterids</taxon>
        <taxon>Ericales</taxon>
        <taxon>Theaceae</taxon>
        <taxon>Camellia</taxon>
    </lineage>
</organism>
<dbReference type="EMBL" id="JACBKZ010000003">
    <property type="protein sequence ID" value="KAF5953742.1"/>
    <property type="molecule type" value="Genomic_DNA"/>
</dbReference>
<dbReference type="PRINTS" id="PR00347">
    <property type="entry name" value="THAUMATIN"/>
</dbReference>
<dbReference type="Proteomes" id="UP000593564">
    <property type="component" value="Unassembled WGS sequence"/>
</dbReference>
<dbReference type="Pfam" id="PF00314">
    <property type="entry name" value="Thaumatin"/>
    <property type="match status" value="1"/>
</dbReference>
<name>A0A7J7HLH7_CAMSI</name>
<sequence length="284" mass="30450">MATLPSISSSFLPSTALTIHPQYQQQFSLFFSPNQSIKTSPNRMAFKVQAAKLPAGVELPKVEPKFKAPFLGFTRTAETWKSRAYNKQGNTSSDWGGYWERVLLLLSLYANVYIPEHDGAQLIVVNNCNESIWPALLGGTGHPTPKDGGFHLSSGKEIVVDVPQKWSGRVWARQGCNFHDTGKGSCDTGDCSGRLQCQGLGGIPPATVVEMTLGTSTSPLHYYDVSLVDGFNLPVSMAPVGGGIGCGMSSCEVDLNIFCPSALEKRRGGKVVGCKSALLGYAIS</sequence>
<proteinExistence type="predicted"/>
<dbReference type="PROSITE" id="PS00316">
    <property type="entry name" value="THAUMATIN_1"/>
    <property type="match status" value="1"/>
</dbReference>
<keyword evidence="2" id="KW-1185">Reference proteome</keyword>
<gene>
    <name evidence="1" type="ORF">HYC85_006598</name>
</gene>
<comment type="caution">
    <text evidence="1">The sequence shown here is derived from an EMBL/GenBank/DDBJ whole genome shotgun (WGS) entry which is preliminary data.</text>
</comment>